<dbReference type="Pfam" id="PF13460">
    <property type="entry name" value="NAD_binding_10"/>
    <property type="match status" value="1"/>
</dbReference>
<reference evidence="16 17" key="1">
    <citation type="submission" date="2024-02" db="EMBL/GenBank/DDBJ databases">
        <authorList>
            <person name="Chen Y."/>
            <person name="Shah S."/>
            <person name="Dougan E. K."/>
            <person name="Thang M."/>
            <person name="Chan C."/>
        </authorList>
    </citation>
    <scope>NUCLEOTIDE SEQUENCE [LARGE SCALE GENOMIC DNA]</scope>
</reference>
<evidence type="ECO:0000256" key="4">
    <source>
        <dbReference type="ARBA" id="ARBA00022528"/>
    </source>
</evidence>
<name>A0ABP0LEP9_9DINO</name>
<keyword evidence="6" id="KW-0521">NADP</keyword>
<dbReference type="PANTHER" id="PTHR47378:SF1">
    <property type="entry name" value="DIVINYL CHLOROPHYLLIDE A 8-VINYL-REDUCTASE, CHLOROPLASTIC"/>
    <property type="match status" value="1"/>
</dbReference>
<dbReference type="Proteomes" id="UP001642464">
    <property type="component" value="Unassembled WGS sequence"/>
</dbReference>
<accession>A0ABP0LEP9</accession>
<evidence type="ECO:0000256" key="1">
    <source>
        <dbReference type="ARBA" id="ARBA00004229"/>
    </source>
</evidence>
<dbReference type="Gene3D" id="3.40.50.720">
    <property type="entry name" value="NAD(P)-binding Rossmann-like Domain"/>
    <property type="match status" value="1"/>
</dbReference>
<evidence type="ECO:0000256" key="12">
    <source>
        <dbReference type="ARBA" id="ARBA00024059"/>
    </source>
</evidence>
<evidence type="ECO:0000313" key="16">
    <source>
        <dbReference type="EMBL" id="CAK9036609.1"/>
    </source>
</evidence>
<dbReference type="PANTHER" id="PTHR47378">
    <property type="entry name" value="DIVINYL CHLOROPHYLLIDE A 8-VINYL-REDUCTASE, CHLOROPLASTIC"/>
    <property type="match status" value="1"/>
</dbReference>
<keyword evidence="9" id="KW-0560">Oxidoreductase</keyword>
<dbReference type="InterPro" id="IPR016040">
    <property type="entry name" value="NAD(P)-bd_dom"/>
</dbReference>
<dbReference type="InterPro" id="IPR038579">
    <property type="entry name" value="Ribosomal_eS21_sf"/>
</dbReference>
<comment type="similarity">
    <text evidence="3">Belongs to the eukaryotic ribosomal protein eS21 family.</text>
</comment>
<comment type="catalytic activity">
    <reaction evidence="14">
        <text>protochlorophyllide a + NADP(+) = 3,8-divinyl protochlorophyllide a + NADPH + H(+)</text>
        <dbReference type="Rhea" id="RHEA:48884"/>
        <dbReference type="ChEBI" id="CHEBI:15378"/>
        <dbReference type="ChEBI" id="CHEBI:57783"/>
        <dbReference type="ChEBI" id="CHEBI:58349"/>
        <dbReference type="ChEBI" id="CHEBI:58632"/>
        <dbReference type="ChEBI" id="CHEBI:83350"/>
        <dbReference type="EC" id="1.3.1.75"/>
    </reaction>
</comment>
<comment type="caution">
    <text evidence="16">The sequence shown here is derived from an EMBL/GenBank/DDBJ whole genome shotgun (WGS) entry which is preliminary data.</text>
</comment>
<evidence type="ECO:0000259" key="15">
    <source>
        <dbReference type="Pfam" id="PF13460"/>
    </source>
</evidence>
<gene>
    <name evidence="16" type="ORF">SCF082_LOCUS21796</name>
</gene>
<keyword evidence="17" id="KW-1185">Reference proteome</keyword>
<keyword evidence="11" id="KW-0687">Ribonucleoprotein</keyword>
<evidence type="ECO:0000256" key="9">
    <source>
        <dbReference type="ARBA" id="ARBA00023002"/>
    </source>
</evidence>
<keyword evidence="4" id="KW-0150">Chloroplast</keyword>
<protein>
    <recommendedName>
        <fullName evidence="13">Divinyl chlorophyllide a 8-vinyl-reductase, chloroplastic</fullName>
        <ecNumber evidence="12">1.3.1.75</ecNumber>
    </recommendedName>
</protein>
<sequence>MLPVTGPDEITVGSDVIQELADGFADLYQHDPKRLAYVADFQLENLKEVCVWLSDLYSDSLSKATVVSQVALCMSTLRCLFEFGVTLESADYTGYVKFTGPPEQDLRRKIQTYLRAHPNMANIRRGEVSQCLGYLVTVEQYFRALDKAFFRMIWPVYTLLSQEIRFWCANIRDVLEYICKSSDWYLQRLVALQDHSHALIIVEDEATGGNVLSTASSKKMHLWYFTLQSLGESGRPDAWLPLACVPSRDVALVHGSTSSVAAAVLRHIASQHLPMGVEICGTHFRFHVKSFLGDYEAVRGLMNAKGAACAAAAIADCEAAAGGSILLLRWSGLEEGKCEASEPSEWPEHLRSFVPSSSSQQERPGIGAFRSLANESTDVRERALTALAPGTVGRSGTLLQRQPQWLQQRSLAFHVEHRAIEHPGDDARSSRQLSLLTANFGSLERLGVNAAGIQEETRVQSYLAGKFHLLLLQEAYSLDFKRTLRTFGYSFVTGCGGNLLIAMGGTGGREEFPGRFMEKESSAPNHSAAPQLLGDRTRLLLQFAGPGASAAEKLYASVAWAQQLYASTIAYIQFFKAPKHQQSVSLPNQEVHPTLQGLGDGWWDAERVVTDQILRGRNFFCTTRRTAQRLAQKRPVFQYLPLSGRKGDLRERTSGVLLSDLRSVCRVRFNHSAKNGPVVSHNDELPFVVWRGLKMHLSTEEWKLSAEVAMSWYHFAATGNPSTDVLTWPQIQGQAPTLMLKFQVASQGGNEVMDAGYRDELLGNIVRGLRQCNFMIGWLNRPVSATAGPAAPSWRARFAVGALVGAAVAGGGGWDEEDLVVAAANVAGLEGPKMCLVVFGGTGYIGRATVKELAARGHEVVVCTRSKSGIGGKESLEDVQRSFAGEGNITVVEGDVTDPAALDALFASLPRTAQGAVCCLASRSGGRQDSFDIDYQATVNCVEASRRAKLAQFVLLSAVCVQRPLLAFQEAKLKAEAELCKEGPMAYSVVRPTAFFKSLLGQVKGVKGGAPYVMFGDGTEVRCKPISEEDLASFMADCFWDPAKKNQILPVGGPGSGAETMQNDEGRIVDLYLPRKCSATNRLIPAKEHGAVQLNVAQIDEQGQYSGEFYTFALAGFIRQRGESDACLNRLLHEKGLLTFSK</sequence>
<dbReference type="CDD" id="cd05243">
    <property type="entry name" value="SDR_a5"/>
    <property type="match status" value="1"/>
</dbReference>
<dbReference type="EMBL" id="CAXAMM010015557">
    <property type="protein sequence ID" value="CAK9036609.1"/>
    <property type="molecule type" value="Genomic_DNA"/>
</dbReference>
<dbReference type="SUPFAM" id="SSF53474">
    <property type="entry name" value="alpha/beta-Hydrolases"/>
    <property type="match status" value="1"/>
</dbReference>
<comment type="subcellular location">
    <subcellularLocation>
        <location evidence="1">Plastid</location>
        <location evidence="1">Chloroplast</location>
    </subcellularLocation>
</comment>
<organism evidence="16 17">
    <name type="scientific">Durusdinium trenchii</name>
    <dbReference type="NCBI Taxonomy" id="1381693"/>
    <lineage>
        <taxon>Eukaryota</taxon>
        <taxon>Sar</taxon>
        <taxon>Alveolata</taxon>
        <taxon>Dinophyceae</taxon>
        <taxon>Suessiales</taxon>
        <taxon>Symbiodiniaceae</taxon>
        <taxon>Durusdinium</taxon>
    </lineage>
</organism>
<dbReference type="Gene3D" id="3.30.1230.20">
    <property type="match status" value="1"/>
</dbReference>
<dbReference type="InterPro" id="IPR036291">
    <property type="entry name" value="NAD(P)-bd_dom_sf"/>
</dbReference>
<feature type="domain" description="NAD(P)-binding" evidence="15">
    <location>
        <begin position="840"/>
        <end position="1042"/>
    </location>
</feature>
<evidence type="ECO:0000256" key="3">
    <source>
        <dbReference type="ARBA" id="ARBA00010228"/>
    </source>
</evidence>
<dbReference type="InterPro" id="IPR044201">
    <property type="entry name" value="DVR-like"/>
</dbReference>
<dbReference type="EC" id="1.3.1.75" evidence="12"/>
<proteinExistence type="inferred from homology"/>
<dbReference type="Gene3D" id="3.40.50.1820">
    <property type="entry name" value="alpha/beta hydrolase"/>
    <property type="match status" value="1"/>
</dbReference>
<dbReference type="InterPro" id="IPR029058">
    <property type="entry name" value="AB_hydrolase_fold"/>
</dbReference>
<evidence type="ECO:0000256" key="10">
    <source>
        <dbReference type="ARBA" id="ARBA00023171"/>
    </source>
</evidence>
<keyword evidence="5" id="KW-0934">Plastid</keyword>
<evidence type="ECO:0000256" key="14">
    <source>
        <dbReference type="ARBA" id="ARBA00049498"/>
    </source>
</evidence>
<evidence type="ECO:0000313" key="17">
    <source>
        <dbReference type="Proteomes" id="UP001642464"/>
    </source>
</evidence>
<evidence type="ECO:0000256" key="2">
    <source>
        <dbReference type="ARBA" id="ARBA00005173"/>
    </source>
</evidence>
<evidence type="ECO:0000256" key="11">
    <source>
        <dbReference type="ARBA" id="ARBA00023274"/>
    </source>
</evidence>
<keyword evidence="7" id="KW-0809">Transit peptide</keyword>
<evidence type="ECO:0000256" key="13">
    <source>
        <dbReference type="ARBA" id="ARBA00024089"/>
    </source>
</evidence>
<keyword evidence="8" id="KW-0689">Ribosomal protein</keyword>
<comment type="pathway">
    <text evidence="2">Porphyrin-containing compound metabolism; chlorophyll biosynthesis.</text>
</comment>
<evidence type="ECO:0000256" key="8">
    <source>
        <dbReference type="ARBA" id="ARBA00022980"/>
    </source>
</evidence>
<keyword evidence="10" id="KW-0149">Chlorophyll biosynthesis</keyword>
<dbReference type="SUPFAM" id="SSF51735">
    <property type="entry name" value="NAD(P)-binding Rossmann-fold domains"/>
    <property type="match status" value="1"/>
</dbReference>
<evidence type="ECO:0000256" key="5">
    <source>
        <dbReference type="ARBA" id="ARBA00022640"/>
    </source>
</evidence>
<dbReference type="Pfam" id="PF01249">
    <property type="entry name" value="Ribosomal_S21e"/>
    <property type="match status" value="1"/>
</dbReference>
<evidence type="ECO:0000256" key="7">
    <source>
        <dbReference type="ARBA" id="ARBA00022946"/>
    </source>
</evidence>
<dbReference type="InterPro" id="IPR001931">
    <property type="entry name" value="Ribosomal_eS21"/>
</dbReference>
<evidence type="ECO:0000256" key="6">
    <source>
        <dbReference type="ARBA" id="ARBA00022857"/>
    </source>
</evidence>